<organism evidence="2 3">
    <name type="scientific">Microbacterium awajiense</name>
    <dbReference type="NCBI Taxonomy" id="415214"/>
    <lineage>
        <taxon>Bacteria</taxon>
        <taxon>Bacillati</taxon>
        <taxon>Actinomycetota</taxon>
        <taxon>Actinomycetes</taxon>
        <taxon>Micrococcales</taxon>
        <taxon>Microbacteriaceae</taxon>
        <taxon>Microbacterium</taxon>
    </lineage>
</organism>
<evidence type="ECO:0000313" key="3">
    <source>
        <dbReference type="Proteomes" id="UP001501697"/>
    </source>
</evidence>
<accession>A0ABP7AU46</accession>
<proteinExistence type="predicted"/>
<dbReference type="EMBL" id="BAAAYU010000005">
    <property type="protein sequence ID" value="GAA3639751.1"/>
    <property type="molecule type" value="Genomic_DNA"/>
</dbReference>
<sequence>MSDLGDELRAALNDGQLAVEYQPQFDLHAATPAPGRPVAVEALCRWHHPTRGLVMPDVFIPIAEREHIITALDAHVLLLAAEQVRRWQLDGHRLGLSVNASPTHMSPEYADAVIQALDDFGLSHGSLAIEITESPAPQLLPEAIAILPRLRSEGIAVSLDDFGGGDTTIDMLDSLPIDEIKIDRSITQRTDRAADVEVAAVVAHADRHGWRVVAEGIETEADLERSRRRGCHRGQGFLWGPPVPAARLEEMLAS</sequence>
<comment type="caution">
    <text evidence="2">The sequence shown here is derived from an EMBL/GenBank/DDBJ whole genome shotgun (WGS) entry which is preliminary data.</text>
</comment>
<dbReference type="PROSITE" id="PS50883">
    <property type="entry name" value="EAL"/>
    <property type="match status" value="1"/>
</dbReference>
<dbReference type="InterPro" id="IPR035919">
    <property type="entry name" value="EAL_sf"/>
</dbReference>
<evidence type="ECO:0000259" key="1">
    <source>
        <dbReference type="PROSITE" id="PS50883"/>
    </source>
</evidence>
<dbReference type="CDD" id="cd01948">
    <property type="entry name" value="EAL"/>
    <property type="match status" value="1"/>
</dbReference>
<dbReference type="SMART" id="SM00052">
    <property type="entry name" value="EAL"/>
    <property type="match status" value="1"/>
</dbReference>
<dbReference type="Proteomes" id="UP001501697">
    <property type="component" value="Unassembled WGS sequence"/>
</dbReference>
<gene>
    <name evidence="2" type="ORF">GCM10022200_24030</name>
</gene>
<evidence type="ECO:0000313" key="2">
    <source>
        <dbReference type="EMBL" id="GAA3639751.1"/>
    </source>
</evidence>
<dbReference type="SUPFAM" id="SSF141868">
    <property type="entry name" value="EAL domain-like"/>
    <property type="match status" value="1"/>
</dbReference>
<dbReference type="PANTHER" id="PTHR33121">
    <property type="entry name" value="CYCLIC DI-GMP PHOSPHODIESTERASE PDEF"/>
    <property type="match status" value="1"/>
</dbReference>
<dbReference type="Pfam" id="PF00563">
    <property type="entry name" value="EAL"/>
    <property type="match status" value="1"/>
</dbReference>
<protein>
    <recommendedName>
        <fullName evidence="1">EAL domain-containing protein</fullName>
    </recommendedName>
</protein>
<feature type="domain" description="EAL" evidence="1">
    <location>
        <begin position="1"/>
        <end position="254"/>
    </location>
</feature>
<name>A0ABP7AU46_9MICO</name>
<reference evidence="3" key="1">
    <citation type="journal article" date="2019" name="Int. J. Syst. Evol. Microbiol.">
        <title>The Global Catalogue of Microorganisms (GCM) 10K type strain sequencing project: providing services to taxonomists for standard genome sequencing and annotation.</title>
        <authorList>
            <consortium name="The Broad Institute Genomics Platform"/>
            <consortium name="The Broad Institute Genome Sequencing Center for Infectious Disease"/>
            <person name="Wu L."/>
            <person name="Ma J."/>
        </authorList>
    </citation>
    <scope>NUCLEOTIDE SEQUENCE [LARGE SCALE GENOMIC DNA]</scope>
    <source>
        <strain evidence="3">JCM 16544</strain>
    </source>
</reference>
<keyword evidence="3" id="KW-1185">Reference proteome</keyword>
<dbReference type="Gene3D" id="3.20.20.450">
    <property type="entry name" value="EAL domain"/>
    <property type="match status" value="1"/>
</dbReference>
<dbReference type="InterPro" id="IPR001633">
    <property type="entry name" value="EAL_dom"/>
</dbReference>
<dbReference type="PANTHER" id="PTHR33121:SF70">
    <property type="entry name" value="SIGNALING PROTEIN YKOW"/>
    <property type="match status" value="1"/>
</dbReference>
<dbReference type="InterPro" id="IPR050706">
    <property type="entry name" value="Cyclic-di-GMP_PDE-like"/>
</dbReference>